<dbReference type="SUPFAM" id="SSF51395">
    <property type="entry name" value="FMN-linked oxidoreductases"/>
    <property type="match status" value="1"/>
</dbReference>
<sequence>MERAVQIQLVDFLNENSVLSQFQSGFRKKHSTETAIVYLSDRIIEHMDRQRLCGAAFIDLKKAFDLVDHKCLLHKLEHYGVRGNSLNWFKDYITTRTQRVKYDNKLSGSTEINYGVPQDKTAKEVEITLQNDIDKVLDWLEENKLLLNQTKTKVILFGTKPKLNKVNTFSILLKGQEIERVVKFKYLASCRAGTCMVHSTWSTSTIEEVARSAPQGLKWYHMYLLSNEQNNISRIHRAEKEGYKAIVLTVDSPYRGRKYPNERYPLSIPPHLNIPNVDPAILEIWRSDTATREEREATITNPRITWDAIRWLRSVSKLPVVLKGILTGEDARLAVQHGVDGIIVSCHGGRELDTVPASIEVLPEIVEAVDNKCEVYLDGGIRYGTDVFKALALGARAVFVGRPVLWGLAYQVSIPQ</sequence>
<dbReference type="EMBL" id="CACRXK020000133">
    <property type="protein sequence ID" value="CAB3978690.1"/>
    <property type="molecule type" value="Genomic_DNA"/>
</dbReference>
<reference evidence="4" key="1">
    <citation type="submission" date="2020-04" db="EMBL/GenBank/DDBJ databases">
        <authorList>
            <person name="Alioto T."/>
            <person name="Alioto T."/>
            <person name="Gomez Garrido J."/>
        </authorList>
    </citation>
    <scope>NUCLEOTIDE SEQUENCE</scope>
    <source>
        <strain evidence="4">A484AB</strain>
    </source>
</reference>
<keyword evidence="5" id="KW-1185">Reference proteome</keyword>
<dbReference type="InterPro" id="IPR013785">
    <property type="entry name" value="Aldolase_TIM"/>
</dbReference>
<dbReference type="InterPro" id="IPR000262">
    <property type="entry name" value="FMN-dep_DH"/>
</dbReference>
<dbReference type="CDD" id="cd02809">
    <property type="entry name" value="alpha_hydroxyacid_oxid_FMN"/>
    <property type="match status" value="1"/>
</dbReference>
<name>A0A6S7FWF9_PARCT</name>
<dbReference type="GO" id="GO:0010181">
    <property type="term" value="F:FMN binding"/>
    <property type="evidence" value="ECO:0007669"/>
    <property type="project" value="InterPro"/>
</dbReference>
<evidence type="ECO:0000313" key="4">
    <source>
        <dbReference type="EMBL" id="CAB3978690.1"/>
    </source>
</evidence>
<dbReference type="PROSITE" id="PS51349">
    <property type="entry name" value="FMN_HYDROXY_ACID_DH_2"/>
    <property type="match status" value="1"/>
</dbReference>
<comment type="cofactor">
    <cofactor evidence="1">
        <name>FMN</name>
        <dbReference type="ChEBI" id="CHEBI:58210"/>
    </cofactor>
</comment>
<comment type="similarity">
    <text evidence="3">Belongs to the FMN-dependent alpha-hydroxy acid dehydrogenase family.</text>
</comment>
<evidence type="ECO:0000256" key="2">
    <source>
        <dbReference type="ARBA" id="ARBA00023002"/>
    </source>
</evidence>
<evidence type="ECO:0000313" key="5">
    <source>
        <dbReference type="Proteomes" id="UP001152795"/>
    </source>
</evidence>
<dbReference type="GO" id="GO:0016491">
    <property type="term" value="F:oxidoreductase activity"/>
    <property type="evidence" value="ECO:0007669"/>
    <property type="project" value="UniProtKB-KW"/>
</dbReference>
<protein>
    <submittedName>
        <fullName evidence="4">Hydroxyacid oxidase 1</fullName>
    </submittedName>
</protein>
<dbReference type="InterPro" id="IPR037396">
    <property type="entry name" value="FMN_HAD"/>
</dbReference>
<dbReference type="InterPro" id="IPR000477">
    <property type="entry name" value="RT_dom"/>
</dbReference>
<dbReference type="OrthoDB" id="5985125at2759"/>
<keyword evidence="2" id="KW-0560">Oxidoreductase</keyword>
<dbReference type="Gene3D" id="3.20.20.70">
    <property type="entry name" value="Aldolase class I"/>
    <property type="match status" value="1"/>
</dbReference>
<dbReference type="PANTHER" id="PTHR10578:SF149">
    <property type="entry name" value="2-HYDROXYACID OXIDASE 2"/>
    <property type="match status" value="1"/>
</dbReference>
<dbReference type="PANTHER" id="PTHR10578">
    <property type="entry name" value="S -2-HYDROXY-ACID OXIDASE-RELATED"/>
    <property type="match status" value="1"/>
</dbReference>
<gene>
    <name evidence="4" type="ORF">PACLA_8A047317</name>
</gene>
<evidence type="ECO:0000256" key="3">
    <source>
        <dbReference type="ARBA" id="ARBA00024042"/>
    </source>
</evidence>
<accession>A0A6S7FWF9</accession>
<dbReference type="AlphaFoldDB" id="A0A6S7FWF9"/>
<dbReference type="Pfam" id="PF01070">
    <property type="entry name" value="FMN_dh"/>
    <property type="match status" value="1"/>
</dbReference>
<evidence type="ECO:0000256" key="1">
    <source>
        <dbReference type="ARBA" id="ARBA00001917"/>
    </source>
</evidence>
<comment type="caution">
    <text evidence="4">The sequence shown here is derived from an EMBL/GenBank/DDBJ whole genome shotgun (WGS) entry which is preliminary data.</text>
</comment>
<dbReference type="Pfam" id="PF00078">
    <property type="entry name" value="RVT_1"/>
    <property type="match status" value="1"/>
</dbReference>
<proteinExistence type="inferred from homology"/>
<dbReference type="InterPro" id="IPR012133">
    <property type="entry name" value="Alpha-hydoxy_acid_DH_FMN"/>
</dbReference>
<dbReference type="Proteomes" id="UP001152795">
    <property type="component" value="Unassembled WGS sequence"/>
</dbReference>
<organism evidence="4 5">
    <name type="scientific">Paramuricea clavata</name>
    <name type="common">Red gorgonian</name>
    <name type="synonym">Violescent sea-whip</name>
    <dbReference type="NCBI Taxonomy" id="317549"/>
    <lineage>
        <taxon>Eukaryota</taxon>
        <taxon>Metazoa</taxon>
        <taxon>Cnidaria</taxon>
        <taxon>Anthozoa</taxon>
        <taxon>Octocorallia</taxon>
        <taxon>Malacalcyonacea</taxon>
        <taxon>Plexauridae</taxon>
        <taxon>Paramuricea</taxon>
    </lineage>
</organism>